<keyword evidence="3" id="KW-1185">Reference proteome</keyword>
<evidence type="ECO:0008006" key="4">
    <source>
        <dbReference type="Google" id="ProtNLM"/>
    </source>
</evidence>
<reference evidence="2" key="4">
    <citation type="submission" date="2019-03" db="UniProtKB">
        <authorList>
            <consortium name="EnsemblPlants"/>
        </authorList>
    </citation>
    <scope>IDENTIFICATION</scope>
</reference>
<dbReference type="EnsemblPlants" id="AET3Gv20890000.2">
    <property type="protein sequence ID" value="AET3Gv20890000.2"/>
    <property type="gene ID" value="AET3Gv20890000"/>
</dbReference>
<reference evidence="2" key="3">
    <citation type="journal article" date="2017" name="Nature">
        <title>Genome sequence of the progenitor of the wheat D genome Aegilops tauschii.</title>
        <authorList>
            <person name="Luo M.C."/>
            <person name="Gu Y.Q."/>
            <person name="Puiu D."/>
            <person name="Wang H."/>
            <person name="Twardziok S.O."/>
            <person name="Deal K.R."/>
            <person name="Huo N."/>
            <person name="Zhu T."/>
            <person name="Wang L."/>
            <person name="Wang Y."/>
            <person name="McGuire P.E."/>
            <person name="Liu S."/>
            <person name="Long H."/>
            <person name="Ramasamy R.K."/>
            <person name="Rodriguez J.C."/>
            <person name="Van S.L."/>
            <person name="Yuan L."/>
            <person name="Wang Z."/>
            <person name="Xia Z."/>
            <person name="Xiao L."/>
            <person name="Anderson O.D."/>
            <person name="Ouyang S."/>
            <person name="Liang Y."/>
            <person name="Zimin A.V."/>
            <person name="Pertea G."/>
            <person name="Qi P."/>
            <person name="Bennetzen J.L."/>
            <person name="Dai X."/>
            <person name="Dawson M.W."/>
            <person name="Muller H.G."/>
            <person name="Kugler K."/>
            <person name="Rivarola-Duarte L."/>
            <person name="Spannagl M."/>
            <person name="Mayer K.F.X."/>
            <person name="Lu F.H."/>
            <person name="Bevan M.W."/>
            <person name="Leroy P."/>
            <person name="Li P."/>
            <person name="You F.M."/>
            <person name="Sun Q."/>
            <person name="Liu Z."/>
            <person name="Lyons E."/>
            <person name="Wicker T."/>
            <person name="Salzberg S.L."/>
            <person name="Devos K.M."/>
            <person name="Dvorak J."/>
        </authorList>
    </citation>
    <scope>NUCLEOTIDE SEQUENCE [LARGE SCALE GENOMIC DNA]</scope>
    <source>
        <strain evidence="2">cv. AL8/78</strain>
    </source>
</reference>
<dbReference type="Gene3D" id="2.10.250.10">
    <property type="entry name" value="Calreticulin/calnexin, P domain"/>
    <property type="match status" value="1"/>
</dbReference>
<protein>
    <recommendedName>
        <fullName evidence="4">Calreticulin</fullName>
    </recommendedName>
</protein>
<dbReference type="GO" id="GO:0005509">
    <property type="term" value="F:calcium ion binding"/>
    <property type="evidence" value="ECO:0007669"/>
    <property type="project" value="InterPro"/>
</dbReference>
<dbReference type="PANTHER" id="PTHR11073:SF45">
    <property type="entry name" value="CALRETICULIN-3"/>
    <property type="match status" value="1"/>
</dbReference>
<dbReference type="GO" id="GO:0005789">
    <property type="term" value="C:endoplasmic reticulum membrane"/>
    <property type="evidence" value="ECO:0007669"/>
    <property type="project" value="TreeGrafter"/>
</dbReference>
<proteinExistence type="inferred from homology"/>
<accession>A0A453G5T4</accession>
<dbReference type="GO" id="GO:0006457">
    <property type="term" value="P:protein folding"/>
    <property type="evidence" value="ECO:0007669"/>
    <property type="project" value="InterPro"/>
</dbReference>
<dbReference type="PRINTS" id="PR00626">
    <property type="entry name" value="CALRETICULIN"/>
</dbReference>
<dbReference type="Proteomes" id="UP000015105">
    <property type="component" value="Chromosome 3D"/>
</dbReference>
<reference evidence="2" key="5">
    <citation type="journal article" date="2021" name="G3 (Bethesda)">
        <title>Aegilops tauschii genome assembly Aet v5.0 features greater sequence contiguity and improved annotation.</title>
        <authorList>
            <person name="Wang L."/>
            <person name="Zhu T."/>
            <person name="Rodriguez J.C."/>
            <person name="Deal K.R."/>
            <person name="Dubcovsky J."/>
            <person name="McGuire P.E."/>
            <person name="Lux T."/>
            <person name="Spannagl M."/>
            <person name="Mayer K.F.X."/>
            <person name="Baldrich P."/>
            <person name="Meyers B.C."/>
            <person name="Huo N."/>
            <person name="Gu Y.Q."/>
            <person name="Zhou H."/>
            <person name="Devos K.M."/>
            <person name="Bennetzen J.L."/>
            <person name="Unver T."/>
            <person name="Budak H."/>
            <person name="Gulick P.J."/>
            <person name="Galiba G."/>
            <person name="Kalapos B."/>
            <person name="Nelson D.R."/>
            <person name="Li P."/>
            <person name="You F.M."/>
            <person name="Luo M.C."/>
            <person name="Dvorak J."/>
        </authorList>
    </citation>
    <scope>NUCLEOTIDE SEQUENCE [LARGE SCALE GENOMIC DNA]</scope>
    <source>
        <strain evidence="2">cv. AL8/78</strain>
    </source>
</reference>
<sequence length="70" mass="8613">TWDDDDDGIWKPRRIPNPAYKGQWKRKKIKNPNYKGKWKIPWIDNPEFEDDPDLYVLKPLKYIGIEVWQR</sequence>
<reference evidence="3" key="2">
    <citation type="journal article" date="2017" name="Nat. Plants">
        <title>The Aegilops tauschii genome reveals multiple impacts of transposons.</title>
        <authorList>
            <person name="Zhao G."/>
            <person name="Zou C."/>
            <person name="Li K."/>
            <person name="Wang K."/>
            <person name="Li T."/>
            <person name="Gao L."/>
            <person name="Zhang X."/>
            <person name="Wang H."/>
            <person name="Yang Z."/>
            <person name="Liu X."/>
            <person name="Jiang W."/>
            <person name="Mao L."/>
            <person name="Kong X."/>
            <person name="Jiao Y."/>
            <person name="Jia J."/>
        </authorList>
    </citation>
    <scope>NUCLEOTIDE SEQUENCE [LARGE SCALE GENOMIC DNA]</scope>
    <source>
        <strain evidence="3">cv. AL8/78</strain>
    </source>
</reference>
<dbReference type="GO" id="GO:0036503">
    <property type="term" value="P:ERAD pathway"/>
    <property type="evidence" value="ECO:0007669"/>
    <property type="project" value="TreeGrafter"/>
</dbReference>
<dbReference type="PANTHER" id="PTHR11073">
    <property type="entry name" value="CALRETICULIN AND CALNEXIN"/>
    <property type="match status" value="1"/>
</dbReference>
<dbReference type="GO" id="GO:0051082">
    <property type="term" value="F:unfolded protein binding"/>
    <property type="evidence" value="ECO:0007669"/>
    <property type="project" value="InterPro"/>
</dbReference>
<comment type="similarity">
    <text evidence="1">Belongs to the calreticulin family.</text>
</comment>
<keyword evidence="1" id="KW-0143">Chaperone</keyword>
<dbReference type="AlphaFoldDB" id="A0A453G5T4"/>
<dbReference type="SUPFAM" id="SSF63887">
    <property type="entry name" value="P-domain of calnexin/calreticulin"/>
    <property type="match status" value="1"/>
</dbReference>
<reference evidence="3" key="1">
    <citation type="journal article" date="2014" name="Science">
        <title>Ancient hybridizations among the ancestral genomes of bread wheat.</title>
        <authorList>
            <consortium name="International Wheat Genome Sequencing Consortium,"/>
            <person name="Marcussen T."/>
            <person name="Sandve S.R."/>
            <person name="Heier L."/>
            <person name="Spannagl M."/>
            <person name="Pfeifer M."/>
            <person name="Jakobsen K.S."/>
            <person name="Wulff B.B."/>
            <person name="Steuernagel B."/>
            <person name="Mayer K.F."/>
            <person name="Olsen O.A."/>
        </authorList>
    </citation>
    <scope>NUCLEOTIDE SEQUENCE [LARGE SCALE GENOMIC DNA]</scope>
    <source>
        <strain evidence="3">cv. AL8/78</strain>
    </source>
</reference>
<keyword evidence="1" id="KW-0256">Endoplasmic reticulum</keyword>
<organism evidence="2 3">
    <name type="scientific">Aegilops tauschii subsp. strangulata</name>
    <name type="common">Goatgrass</name>
    <dbReference type="NCBI Taxonomy" id="200361"/>
    <lineage>
        <taxon>Eukaryota</taxon>
        <taxon>Viridiplantae</taxon>
        <taxon>Streptophyta</taxon>
        <taxon>Embryophyta</taxon>
        <taxon>Tracheophyta</taxon>
        <taxon>Spermatophyta</taxon>
        <taxon>Magnoliopsida</taxon>
        <taxon>Liliopsida</taxon>
        <taxon>Poales</taxon>
        <taxon>Poaceae</taxon>
        <taxon>BOP clade</taxon>
        <taxon>Pooideae</taxon>
        <taxon>Triticodae</taxon>
        <taxon>Triticeae</taxon>
        <taxon>Triticinae</taxon>
        <taxon>Aegilops</taxon>
    </lineage>
</organism>
<dbReference type="InterPro" id="IPR009033">
    <property type="entry name" value="Calreticulin/calnexin_P_dom_sf"/>
</dbReference>
<evidence type="ECO:0000256" key="1">
    <source>
        <dbReference type="RuleBase" id="RU362126"/>
    </source>
</evidence>
<name>A0A453G5T4_AEGTS</name>
<dbReference type="Gramene" id="AET3Gv20890000.2">
    <property type="protein sequence ID" value="AET3Gv20890000.2"/>
    <property type="gene ID" value="AET3Gv20890000"/>
</dbReference>
<dbReference type="InterPro" id="IPR001580">
    <property type="entry name" value="Calret/calnex"/>
</dbReference>
<dbReference type="Pfam" id="PF00262">
    <property type="entry name" value="Calreticulin"/>
    <property type="match status" value="1"/>
</dbReference>
<evidence type="ECO:0000313" key="3">
    <source>
        <dbReference type="Proteomes" id="UP000015105"/>
    </source>
</evidence>
<evidence type="ECO:0000313" key="2">
    <source>
        <dbReference type="EnsemblPlants" id="AET3Gv20890000.2"/>
    </source>
</evidence>